<organism evidence="1 2">
    <name type="scientific">Gymnopilus dilepis</name>
    <dbReference type="NCBI Taxonomy" id="231916"/>
    <lineage>
        <taxon>Eukaryota</taxon>
        <taxon>Fungi</taxon>
        <taxon>Dikarya</taxon>
        <taxon>Basidiomycota</taxon>
        <taxon>Agaricomycotina</taxon>
        <taxon>Agaricomycetes</taxon>
        <taxon>Agaricomycetidae</taxon>
        <taxon>Agaricales</taxon>
        <taxon>Agaricineae</taxon>
        <taxon>Hymenogastraceae</taxon>
        <taxon>Gymnopilus</taxon>
    </lineage>
</organism>
<dbReference type="Proteomes" id="UP000284706">
    <property type="component" value="Unassembled WGS sequence"/>
</dbReference>
<name>A0A409Y368_9AGAR</name>
<dbReference type="EMBL" id="NHYE01001258">
    <property type="protein sequence ID" value="PPQ97401.1"/>
    <property type="molecule type" value="Genomic_DNA"/>
</dbReference>
<evidence type="ECO:0000313" key="2">
    <source>
        <dbReference type="Proteomes" id="UP000284706"/>
    </source>
</evidence>
<dbReference type="InParanoid" id="A0A409Y368"/>
<proteinExistence type="predicted"/>
<dbReference type="STRING" id="231916.A0A409Y368"/>
<comment type="caution">
    <text evidence="1">The sequence shown here is derived from an EMBL/GenBank/DDBJ whole genome shotgun (WGS) entry which is preliminary data.</text>
</comment>
<accession>A0A409Y368</accession>
<gene>
    <name evidence="1" type="ORF">CVT26_006803</name>
</gene>
<reference evidence="1 2" key="1">
    <citation type="journal article" date="2018" name="Evol. Lett.">
        <title>Horizontal gene cluster transfer increased hallucinogenic mushroom diversity.</title>
        <authorList>
            <person name="Reynolds H.T."/>
            <person name="Vijayakumar V."/>
            <person name="Gluck-Thaler E."/>
            <person name="Korotkin H.B."/>
            <person name="Matheny P.B."/>
            <person name="Slot J.C."/>
        </authorList>
    </citation>
    <scope>NUCLEOTIDE SEQUENCE [LARGE SCALE GENOMIC DNA]</scope>
    <source>
        <strain evidence="1 2">SRW20</strain>
    </source>
</reference>
<dbReference type="OrthoDB" id="2993174at2759"/>
<protein>
    <submittedName>
        <fullName evidence="1">Uncharacterized protein</fullName>
    </submittedName>
</protein>
<dbReference type="AlphaFoldDB" id="A0A409Y368"/>
<keyword evidence="2" id="KW-1185">Reference proteome</keyword>
<evidence type="ECO:0000313" key="1">
    <source>
        <dbReference type="EMBL" id="PPQ97401.1"/>
    </source>
</evidence>
<sequence>MEDFFADLGFESPLKFLQIWFYNPSRTTGKVDPRGTTHSTAVARLLQRRTLVKMADVID</sequence>